<feature type="domain" description="ABC transporter" evidence="8">
    <location>
        <begin position="316"/>
        <end position="552"/>
    </location>
</feature>
<dbReference type="EMBL" id="CP048751">
    <property type="protein sequence ID" value="QIH74663.1"/>
    <property type="molecule type" value="Genomic_DNA"/>
</dbReference>
<evidence type="ECO:0000256" key="4">
    <source>
        <dbReference type="ARBA" id="ARBA00022840"/>
    </source>
</evidence>
<evidence type="ECO:0000256" key="5">
    <source>
        <dbReference type="ARBA" id="ARBA00022989"/>
    </source>
</evidence>
<evidence type="ECO:0000313" key="11">
    <source>
        <dbReference type="Proteomes" id="UP000501325"/>
    </source>
</evidence>
<name>A0AB37ECC3_9CAUL</name>
<dbReference type="PANTHER" id="PTHR24221:SF654">
    <property type="entry name" value="ATP-BINDING CASSETTE SUB-FAMILY B MEMBER 6"/>
    <property type="match status" value="1"/>
</dbReference>
<organism evidence="10 11">
    <name type="scientific">Brevundimonas mediterranea</name>
    <dbReference type="NCBI Taxonomy" id="74329"/>
    <lineage>
        <taxon>Bacteria</taxon>
        <taxon>Pseudomonadati</taxon>
        <taxon>Pseudomonadota</taxon>
        <taxon>Alphaproteobacteria</taxon>
        <taxon>Caulobacterales</taxon>
        <taxon>Caulobacteraceae</taxon>
        <taxon>Brevundimonas</taxon>
    </lineage>
</organism>
<dbReference type="InterPro" id="IPR036640">
    <property type="entry name" value="ABC1_TM_sf"/>
</dbReference>
<dbReference type="PANTHER" id="PTHR24221">
    <property type="entry name" value="ATP-BINDING CASSETTE SUB-FAMILY B"/>
    <property type="match status" value="1"/>
</dbReference>
<dbReference type="Pfam" id="PF00005">
    <property type="entry name" value="ABC_tran"/>
    <property type="match status" value="1"/>
</dbReference>
<dbReference type="SMART" id="SM00382">
    <property type="entry name" value="AAA"/>
    <property type="match status" value="1"/>
</dbReference>
<keyword evidence="6 7" id="KW-0472">Membrane</keyword>
<evidence type="ECO:0000313" key="10">
    <source>
        <dbReference type="EMBL" id="QIH74663.1"/>
    </source>
</evidence>
<dbReference type="SUPFAM" id="SSF52540">
    <property type="entry name" value="P-loop containing nucleoside triphosphate hydrolases"/>
    <property type="match status" value="1"/>
</dbReference>
<keyword evidence="3" id="KW-0547">Nucleotide-binding</keyword>
<feature type="domain" description="ABC transmembrane type-1" evidence="9">
    <location>
        <begin position="33"/>
        <end position="314"/>
    </location>
</feature>
<dbReference type="KEGG" id="bmed:GYM46_12600"/>
<dbReference type="Gene3D" id="3.40.50.300">
    <property type="entry name" value="P-loop containing nucleotide triphosphate hydrolases"/>
    <property type="match status" value="1"/>
</dbReference>
<dbReference type="InterPro" id="IPR027417">
    <property type="entry name" value="P-loop_NTPase"/>
</dbReference>
<evidence type="ECO:0000256" key="1">
    <source>
        <dbReference type="ARBA" id="ARBA00004651"/>
    </source>
</evidence>
<feature type="transmembrane region" description="Helical" evidence="7">
    <location>
        <begin position="144"/>
        <end position="165"/>
    </location>
</feature>
<evidence type="ECO:0000256" key="2">
    <source>
        <dbReference type="ARBA" id="ARBA00022692"/>
    </source>
</evidence>
<dbReference type="PROSITE" id="PS50893">
    <property type="entry name" value="ABC_TRANSPORTER_2"/>
    <property type="match status" value="1"/>
</dbReference>
<evidence type="ECO:0000256" key="3">
    <source>
        <dbReference type="ARBA" id="ARBA00022741"/>
    </source>
</evidence>
<feature type="transmembrane region" description="Helical" evidence="7">
    <location>
        <begin position="52"/>
        <end position="72"/>
    </location>
</feature>
<sequence>MTVNTTSPSRIGELIAAQRRAQRGRLRIAAAGGAFVAVAATCLLGLSGWFITGAAIAGVAGSAAVQAFNYMMPSATIRMLAILRTGARYIERVAGHEAALKALARLRPQLFDALASAPPAQALALSSGEASARLVQDVDAVQTLFVRLSAPWALGAGAVSAALLAGMASPMAGLMLLLAMGLSAAGSVLIARRLAAPAGREVQIATGVLKDRLTALEAVSPELKAYGLDRWAAGEAAQAAARLDRSQIVLSQAGGWMAAWQATVTGLAVAAVVPATLGAALPMTALAALAAAMGIEAAAGLVGALQQNGAAVEAARRLDALASAPSLASSPAPSEASLVLSADGVQMAPPMRLGLIGPSGSGKTTLAERLVGLRDALADEARLGGLDIAGVAPDDRRPLFAYAAQDIRLIDGTIRDNLLLAGPAEDGALWRALEDAALAERVRADPAGLDARVGPNGERLSGGERRRLGLARAYLRSAPWLVLDEPTEGLDPTTEAQVLAALDRRLKHSGQGLIVVSHRPAPTQLCDRVIRVEGIAEDGKVRLTVTRQLAPV</sequence>
<dbReference type="InterPro" id="IPR003439">
    <property type="entry name" value="ABC_transporter-like_ATP-bd"/>
</dbReference>
<comment type="subcellular location">
    <subcellularLocation>
        <location evidence="1">Cell membrane</location>
        <topology evidence="1">Multi-pass membrane protein</topology>
    </subcellularLocation>
</comment>
<dbReference type="GO" id="GO:0005524">
    <property type="term" value="F:ATP binding"/>
    <property type="evidence" value="ECO:0007669"/>
    <property type="project" value="UniProtKB-KW"/>
</dbReference>
<dbReference type="InterPro" id="IPR011527">
    <property type="entry name" value="ABC1_TM_dom"/>
</dbReference>
<accession>A0AB37ECC3</accession>
<evidence type="ECO:0000259" key="9">
    <source>
        <dbReference type="PROSITE" id="PS50929"/>
    </source>
</evidence>
<dbReference type="RefSeq" id="WP_040349707.1">
    <property type="nucleotide sequence ID" value="NZ_CP048751.1"/>
</dbReference>
<dbReference type="PROSITE" id="PS00211">
    <property type="entry name" value="ABC_TRANSPORTER_1"/>
    <property type="match status" value="1"/>
</dbReference>
<dbReference type="GO" id="GO:0016887">
    <property type="term" value="F:ATP hydrolysis activity"/>
    <property type="evidence" value="ECO:0007669"/>
    <property type="project" value="InterPro"/>
</dbReference>
<dbReference type="SUPFAM" id="SSF90123">
    <property type="entry name" value="ABC transporter transmembrane region"/>
    <property type="match status" value="1"/>
</dbReference>
<dbReference type="InterPro" id="IPR039421">
    <property type="entry name" value="Type_1_exporter"/>
</dbReference>
<dbReference type="PROSITE" id="PS50929">
    <property type="entry name" value="ABC_TM1F"/>
    <property type="match status" value="1"/>
</dbReference>
<keyword evidence="5 7" id="KW-1133">Transmembrane helix</keyword>
<proteinExistence type="predicted"/>
<evidence type="ECO:0000256" key="6">
    <source>
        <dbReference type="ARBA" id="ARBA00023136"/>
    </source>
</evidence>
<dbReference type="AlphaFoldDB" id="A0AB37ECC3"/>
<feature type="transmembrane region" description="Helical" evidence="7">
    <location>
        <begin position="171"/>
        <end position="191"/>
    </location>
</feature>
<evidence type="ECO:0000256" key="7">
    <source>
        <dbReference type="SAM" id="Phobius"/>
    </source>
</evidence>
<keyword evidence="2 7" id="KW-0812">Transmembrane</keyword>
<protein>
    <submittedName>
        <fullName evidence="10">ATP-binding cassette domain-containing protein</fullName>
    </submittedName>
</protein>
<keyword evidence="4 10" id="KW-0067">ATP-binding</keyword>
<gene>
    <name evidence="10" type="ORF">GYM46_12600</name>
</gene>
<dbReference type="Gene3D" id="1.20.1560.10">
    <property type="entry name" value="ABC transporter type 1, transmembrane domain"/>
    <property type="match status" value="1"/>
</dbReference>
<dbReference type="Proteomes" id="UP000501325">
    <property type="component" value="Chromosome"/>
</dbReference>
<feature type="transmembrane region" description="Helical" evidence="7">
    <location>
        <begin position="28"/>
        <end position="46"/>
    </location>
</feature>
<dbReference type="GO" id="GO:0005886">
    <property type="term" value="C:plasma membrane"/>
    <property type="evidence" value="ECO:0007669"/>
    <property type="project" value="UniProtKB-SubCell"/>
</dbReference>
<reference evidence="10 11" key="1">
    <citation type="submission" date="2020-01" db="EMBL/GenBank/DDBJ databases">
        <authorList>
            <person name="Wang S."/>
        </authorList>
    </citation>
    <scope>NUCLEOTIDE SEQUENCE [LARGE SCALE GENOMIC DNA]</scope>
    <source>
        <strain evidence="10 11">D151-2-6</strain>
    </source>
</reference>
<dbReference type="InterPro" id="IPR003593">
    <property type="entry name" value="AAA+_ATPase"/>
</dbReference>
<dbReference type="InterPro" id="IPR017871">
    <property type="entry name" value="ABC_transporter-like_CS"/>
</dbReference>
<evidence type="ECO:0000259" key="8">
    <source>
        <dbReference type="PROSITE" id="PS50893"/>
    </source>
</evidence>
<dbReference type="GO" id="GO:0140359">
    <property type="term" value="F:ABC-type transporter activity"/>
    <property type="evidence" value="ECO:0007669"/>
    <property type="project" value="InterPro"/>
</dbReference>